<name>A0A1Q9EHT4_SYMMI</name>
<evidence type="ECO:0000256" key="1">
    <source>
        <dbReference type="SAM" id="MobiDB-lite"/>
    </source>
</evidence>
<dbReference type="OrthoDB" id="445102at2759"/>
<dbReference type="Proteomes" id="UP000186817">
    <property type="component" value="Unassembled WGS sequence"/>
</dbReference>
<feature type="region of interest" description="Disordered" evidence="1">
    <location>
        <begin position="78"/>
        <end position="150"/>
    </location>
</feature>
<sequence length="583" mass="64405">MVGNQQGSSEGLVWYLQVQVALLWNQLNVVISQLAQSNQQLCLQQNLILGLQQQPGLFHRCLQRDADQHLISKLAEKLLEPESDAGPAERRQEDNWDTGSTDAVSPGGSDSDNEDADWIFVRDAAEDANDERQRAGDRQEPIVMEGAPPTPAGLWLQLPICQDQVGDHSCDVPEGCPVAPTTPLSTAQCQETPSDEPPKKRPSLLSTAAPDDSDQEIEDEECSCDASSGSEDAQDGGRESGGNRQALAKPEDVDQHVCMDEGRSTGSREGSVDASIQTDGDDCTVCGPLQETSAMLGSTLSFHSQTELADVEAGGGECTPSDLHVANLLPYLTVRDLLNWRLLSRRTRSPKVLIEHVAEMGSLDRPESISAFVEKMDMIGPFLSETFDASFAAAFEGNAEQQKLYECRWWCMKLASKRQTHFAESHVQRIVGKNLQSLFRHRRSEDADVAVAAGYLVWNYAFDVLPFAQQPIVAATLDLMEELMRSDIRASLPKIYYCINALAMVLRSLGKPQRQKWASLMVQLLMNPDVPKGPVIWRLKMLWLADDDPIHTYAEAQQLLPIVLKSSTDLQTDIRFLMHCSCS</sequence>
<evidence type="ECO:0000313" key="2">
    <source>
        <dbReference type="EMBL" id="OLQ07014.1"/>
    </source>
</evidence>
<feature type="compositionally biased region" description="Acidic residues" evidence="1">
    <location>
        <begin position="211"/>
        <end position="223"/>
    </location>
</feature>
<feature type="region of interest" description="Disordered" evidence="1">
    <location>
        <begin position="181"/>
        <end position="276"/>
    </location>
</feature>
<feature type="compositionally biased region" description="Basic and acidic residues" evidence="1">
    <location>
        <begin position="249"/>
        <end position="263"/>
    </location>
</feature>
<proteinExistence type="predicted"/>
<organism evidence="2 3">
    <name type="scientific">Symbiodinium microadriaticum</name>
    <name type="common">Dinoflagellate</name>
    <name type="synonym">Zooxanthella microadriatica</name>
    <dbReference type="NCBI Taxonomy" id="2951"/>
    <lineage>
        <taxon>Eukaryota</taxon>
        <taxon>Sar</taxon>
        <taxon>Alveolata</taxon>
        <taxon>Dinophyceae</taxon>
        <taxon>Suessiales</taxon>
        <taxon>Symbiodiniaceae</taxon>
        <taxon>Symbiodinium</taxon>
    </lineage>
</organism>
<feature type="compositionally biased region" description="Polar residues" evidence="1">
    <location>
        <begin position="182"/>
        <end position="192"/>
    </location>
</feature>
<protein>
    <submittedName>
        <fullName evidence="2">Uncharacterized protein</fullName>
    </submittedName>
</protein>
<comment type="caution">
    <text evidence="2">The sequence shown here is derived from an EMBL/GenBank/DDBJ whole genome shotgun (WGS) entry which is preliminary data.</text>
</comment>
<keyword evidence="3" id="KW-1185">Reference proteome</keyword>
<gene>
    <name evidence="2" type="ORF">AK812_SmicGene9675</name>
</gene>
<evidence type="ECO:0000313" key="3">
    <source>
        <dbReference type="Proteomes" id="UP000186817"/>
    </source>
</evidence>
<accession>A0A1Q9EHT4</accession>
<dbReference type="EMBL" id="LSRX01000148">
    <property type="protein sequence ID" value="OLQ07014.1"/>
    <property type="molecule type" value="Genomic_DNA"/>
</dbReference>
<reference evidence="2 3" key="1">
    <citation type="submission" date="2016-02" db="EMBL/GenBank/DDBJ databases">
        <title>Genome analysis of coral dinoflagellate symbionts highlights evolutionary adaptations to a symbiotic lifestyle.</title>
        <authorList>
            <person name="Aranda M."/>
            <person name="Li Y."/>
            <person name="Liew Y.J."/>
            <person name="Baumgarten S."/>
            <person name="Simakov O."/>
            <person name="Wilson M."/>
            <person name="Piel J."/>
            <person name="Ashoor H."/>
            <person name="Bougouffa S."/>
            <person name="Bajic V.B."/>
            <person name="Ryu T."/>
            <person name="Ravasi T."/>
            <person name="Bayer T."/>
            <person name="Micklem G."/>
            <person name="Kim H."/>
            <person name="Bhak J."/>
            <person name="Lajeunesse T.C."/>
            <person name="Voolstra C.R."/>
        </authorList>
    </citation>
    <scope>NUCLEOTIDE SEQUENCE [LARGE SCALE GENOMIC DNA]</scope>
    <source>
        <strain evidence="2 3">CCMP2467</strain>
    </source>
</reference>
<feature type="compositionally biased region" description="Basic and acidic residues" evidence="1">
    <location>
        <begin position="130"/>
        <end position="140"/>
    </location>
</feature>
<feature type="compositionally biased region" description="Polar residues" evidence="1">
    <location>
        <begin position="264"/>
        <end position="276"/>
    </location>
</feature>
<dbReference type="AlphaFoldDB" id="A0A1Q9EHT4"/>